<dbReference type="SUPFAM" id="SSF52540">
    <property type="entry name" value="P-loop containing nucleoside triphosphate hydrolases"/>
    <property type="match status" value="1"/>
</dbReference>
<dbReference type="STRING" id="3055.A0A2K3E4V1"/>
<dbReference type="GO" id="GO:0030983">
    <property type="term" value="F:mismatched DNA binding"/>
    <property type="evidence" value="ECO:0000318"/>
    <property type="project" value="GO_Central"/>
</dbReference>
<evidence type="ECO:0000256" key="7">
    <source>
        <dbReference type="ARBA" id="ARBA00023204"/>
    </source>
</evidence>
<evidence type="ECO:0000313" key="11">
    <source>
        <dbReference type="EMBL" id="PNW87821.1"/>
    </source>
</evidence>
<dbReference type="GO" id="GO:0006312">
    <property type="term" value="P:mitotic recombination"/>
    <property type="evidence" value="ECO:0000318"/>
    <property type="project" value="GO_Central"/>
</dbReference>
<keyword evidence="7" id="KW-0234">DNA repair</keyword>
<evidence type="ECO:0000256" key="9">
    <source>
        <dbReference type="SAM" id="MobiDB-lite"/>
    </source>
</evidence>
<reference evidence="11 12" key="1">
    <citation type="journal article" date="2007" name="Science">
        <title>The Chlamydomonas genome reveals the evolution of key animal and plant functions.</title>
        <authorList>
            <person name="Merchant S.S."/>
            <person name="Prochnik S.E."/>
            <person name="Vallon O."/>
            <person name="Harris E.H."/>
            <person name="Karpowicz S.J."/>
            <person name="Witman G.B."/>
            <person name="Terry A."/>
            <person name="Salamov A."/>
            <person name="Fritz-Laylin L.K."/>
            <person name="Marechal-Drouard L."/>
            <person name="Marshall W.F."/>
            <person name="Qu L.H."/>
            <person name="Nelson D.R."/>
            <person name="Sanderfoot A.A."/>
            <person name="Spalding M.H."/>
            <person name="Kapitonov V.V."/>
            <person name="Ren Q."/>
            <person name="Ferris P."/>
            <person name="Lindquist E."/>
            <person name="Shapiro H."/>
            <person name="Lucas S.M."/>
            <person name="Grimwood J."/>
            <person name="Schmutz J."/>
            <person name="Cardol P."/>
            <person name="Cerutti H."/>
            <person name="Chanfreau G."/>
            <person name="Chen C.L."/>
            <person name="Cognat V."/>
            <person name="Croft M.T."/>
            <person name="Dent R."/>
            <person name="Dutcher S."/>
            <person name="Fernandez E."/>
            <person name="Fukuzawa H."/>
            <person name="Gonzalez-Ballester D."/>
            <person name="Gonzalez-Halphen D."/>
            <person name="Hallmann A."/>
            <person name="Hanikenne M."/>
            <person name="Hippler M."/>
            <person name="Inwood W."/>
            <person name="Jabbari K."/>
            <person name="Kalanon M."/>
            <person name="Kuras R."/>
            <person name="Lefebvre P.A."/>
            <person name="Lemaire S.D."/>
            <person name="Lobanov A.V."/>
            <person name="Lohr M."/>
            <person name="Manuell A."/>
            <person name="Meier I."/>
            <person name="Mets L."/>
            <person name="Mittag M."/>
            <person name="Mittelmeier T."/>
            <person name="Moroney J.V."/>
            <person name="Moseley J."/>
            <person name="Napoli C."/>
            <person name="Nedelcu A.M."/>
            <person name="Niyogi K."/>
            <person name="Novoselov S.V."/>
            <person name="Paulsen I.T."/>
            <person name="Pazour G."/>
            <person name="Purton S."/>
            <person name="Ral J.P."/>
            <person name="Riano-Pachon D.M."/>
            <person name="Riekhof W."/>
            <person name="Rymarquis L."/>
            <person name="Schroda M."/>
            <person name="Stern D."/>
            <person name="Umen J."/>
            <person name="Willows R."/>
            <person name="Wilson N."/>
            <person name="Zimmer S.L."/>
            <person name="Allmer J."/>
            <person name="Balk J."/>
            <person name="Bisova K."/>
            <person name="Chen C.J."/>
            <person name="Elias M."/>
            <person name="Gendler K."/>
            <person name="Hauser C."/>
            <person name="Lamb M.R."/>
            <person name="Ledford H."/>
            <person name="Long J.C."/>
            <person name="Minagawa J."/>
            <person name="Page M.D."/>
            <person name="Pan J."/>
            <person name="Pootakham W."/>
            <person name="Roje S."/>
            <person name="Rose A."/>
            <person name="Stahlberg E."/>
            <person name="Terauchi A.M."/>
            <person name="Yang P."/>
            <person name="Ball S."/>
            <person name="Bowler C."/>
            <person name="Dieckmann C.L."/>
            <person name="Gladyshev V.N."/>
            <person name="Green P."/>
            <person name="Jorgensen R."/>
            <person name="Mayfield S."/>
            <person name="Mueller-Roeber B."/>
            <person name="Rajamani S."/>
            <person name="Sayre R.T."/>
            <person name="Brokstein P."/>
            <person name="Dubchak I."/>
            <person name="Goodstein D."/>
            <person name="Hornick L."/>
            <person name="Huang Y.W."/>
            <person name="Jhaveri J."/>
            <person name="Luo Y."/>
            <person name="Martinez D."/>
            <person name="Ngau W.C."/>
            <person name="Otillar B."/>
            <person name="Poliakov A."/>
            <person name="Porter A."/>
            <person name="Szajkowski L."/>
            <person name="Werner G."/>
            <person name="Zhou K."/>
            <person name="Grigoriev I.V."/>
            <person name="Rokhsar D.S."/>
            <person name="Grossman A.R."/>
        </authorList>
    </citation>
    <scope>NUCLEOTIDE SEQUENCE [LARGE SCALE GENOMIC DNA]</scope>
    <source>
        <strain evidence="12">CC-503</strain>
    </source>
</reference>
<evidence type="ECO:0000256" key="1">
    <source>
        <dbReference type="ARBA" id="ARBA00004123"/>
    </source>
</evidence>
<dbReference type="InterPro" id="IPR036678">
    <property type="entry name" value="MutS_con_dom_sf"/>
</dbReference>
<dbReference type="InterPro" id="IPR045076">
    <property type="entry name" value="MutS"/>
</dbReference>
<evidence type="ECO:0000256" key="2">
    <source>
        <dbReference type="ARBA" id="ARBA00006271"/>
    </source>
</evidence>
<organism evidence="11 12">
    <name type="scientific">Chlamydomonas reinhardtii</name>
    <name type="common">Chlamydomonas smithii</name>
    <dbReference type="NCBI Taxonomy" id="3055"/>
    <lineage>
        <taxon>Eukaryota</taxon>
        <taxon>Viridiplantae</taxon>
        <taxon>Chlorophyta</taxon>
        <taxon>core chlorophytes</taxon>
        <taxon>Chlorophyceae</taxon>
        <taxon>CS clade</taxon>
        <taxon>Chlamydomonadales</taxon>
        <taxon>Chlamydomonadaceae</taxon>
        <taxon>Chlamydomonas</taxon>
    </lineage>
</organism>
<evidence type="ECO:0000259" key="10">
    <source>
        <dbReference type="PROSITE" id="PS00486"/>
    </source>
</evidence>
<dbReference type="OrthoDB" id="295033at2759"/>
<dbReference type="Pfam" id="PF05188">
    <property type="entry name" value="MutS_II"/>
    <property type="match status" value="1"/>
</dbReference>
<keyword evidence="6" id="KW-0238">DNA-binding</keyword>
<keyword evidence="4" id="KW-0227">DNA damage</keyword>
<dbReference type="InterPro" id="IPR007860">
    <property type="entry name" value="DNA_mmatch_repair_MutS_con_dom"/>
</dbReference>
<dbReference type="GeneID" id="5723679"/>
<keyword evidence="8" id="KW-0539">Nucleus</keyword>
<dbReference type="InterPro" id="IPR016151">
    <property type="entry name" value="DNA_mismatch_repair_MutS_N"/>
</dbReference>
<dbReference type="GO" id="GO:0005634">
    <property type="term" value="C:nucleus"/>
    <property type="evidence" value="ECO:0000318"/>
    <property type="project" value="GO_Central"/>
</dbReference>
<dbReference type="Proteomes" id="UP000006906">
    <property type="component" value="Chromosome 1"/>
</dbReference>
<accession>A0A2K3E4V1</accession>
<dbReference type="FunCoup" id="A0A2K3E4V1">
    <property type="interactions" value="1720"/>
</dbReference>
<dbReference type="RefSeq" id="XP_042928057.1">
    <property type="nucleotide sequence ID" value="XM_043058143.1"/>
</dbReference>
<dbReference type="PROSITE" id="PS00486">
    <property type="entry name" value="DNA_MISMATCH_REPAIR_2"/>
    <property type="match status" value="1"/>
</dbReference>
<keyword evidence="3" id="KW-0547">Nucleotide-binding</keyword>
<dbReference type="GO" id="GO:0006298">
    <property type="term" value="P:mismatch repair"/>
    <property type="evidence" value="ECO:0000318"/>
    <property type="project" value="GO_Central"/>
</dbReference>
<dbReference type="ExpressionAtlas" id="A0A2K3E4V1">
    <property type="expression patterns" value="baseline and differential"/>
</dbReference>
<evidence type="ECO:0000256" key="5">
    <source>
        <dbReference type="ARBA" id="ARBA00022840"/>
    </source>
</evidence>
<dbReference type="Gene3D" id="3.40.50.300">
    <property type="entry name" value="P-loop containing nucleotide triphosphate hydrolases"/>
    <property type="match status" value="1"/>
</dbReference>
<dbReference type="GO" id="GO:0140664">
    <property type="term" value="F:ATP-dependent DNA damage sensor activity"/>
    <property type="evidence" value="ECO:0007669"/>
    <property type="project" value="InterPro"/>
</dbReference>
<dbReference type="Gene3D" id="3.40.1170.10">
    <property type="entry name" value="DNA repair protein MutS, domain I"/>
    <property type="match status" value="1"/>
</dbReference>
<protein>
    <recommendedName>
        <fullName evidence="10">DNA mismatch repair proteins mutS family domain-containing protein</fullName>
    </recommendedName>
</protein>
<dbReference type="InterPro" id="IPR011184">
    <property type="entry name" value="DNA_mismatch_repair_Msh2"/>
</dbReference>
<dbReference type="Pfam" id="PF00488">
    <property type="entry name" value="MutS_V"/>
    <property type="match status" value="1"/>
</dbReference>
<feature type="domain" description="DNA mismatch repair proteins mutS family" evidence="10">
    <location>
        <begin position="736"/>
        <end position="752"/>
    </location>
</feature>
<evidence type="ECO:0000256" key="4">
    <source>
        <dbReference type="ARBA" id="ARBA00022763"/>
    </source>
</evidence>
<dbReference type="PIRSF" id="PIRSF005813">
    <property type="entry name" value="MSH2"/>
    <property type="match status" value="1"/>
</dbReference>
<dbReference type="InterPro" id="IPR027417">
    <property type="entry name" value="P-loop_NTPase"/>
</dbReference>
<evidence type="ECO:0000313" key="12">
    <source>
        <dbReference type="Proteomes" id="UP000006906"/>
    </source>
</evidence>
<dbReference type="InParanoid" id="A0A2K3E4V1"/>
<evidence type="ECO:0000256" key="3">
    <source>
        <dbReference type="ARBA" id="ARBA00022741"/>
    </source>
</evidence>
<name>A0A2K3E4V1_CHLRE</name>
<dbReference type="EMBL" id="CM008962">
    <property type="protein sequence ID" value="PNW87821.1"/>
    <property type="molecule type" value="Genomic_DNA"/>
</dbReference>
<dbReference type="SUPFAM" id="SSF48334">
    <property type="entry name" value="DNA repair protein MutS, domain III"/>
    <property type="match status" value="1"/>
</dbReference>
<dbReference type="FunFam" id="3.40.50.300:FF:005021">
    <property type="entry name" value="Predicted protein"/>
    <property type="match status" value="1"/>
</dbReference>
<dbReference type="PANTHER" id="PTHR11361:SF35">
    <property type="entry name" value="DNA MISMATCH REPAIR PROTEIN MSH2"/>
    <property type="match status" value="1"/>
</dbReference>
<proteinExistence type="inferred from homology"/>
<dbReference type="Pfam" id="PF01624">
    <property type="entry name" value="MutS_I"/>
    <property type="match status" value="1"/>
</dbReference>
<dbReference type="SMART" id="SM00534">
    <property type="entry name" value="MUTSac"/>
    <property type="match status" value="1"/>
</dbReference>
<dbReference type="AlphaFoldDB" id="A0A2K3E4V1"/>
<gene>
    <name evidence="11" type="ORF">CHLRE_01g003463v5</name>
</gene>
<dbReference type="PANTHER" id="PTHR11361">
    <property type="entry name" value="DNA MISMATCH REPAIR PROTEIN MUTS FAMILY MEMBER"/>
    <property type="match status" value="1"/>
</dbReference>
<feature type="region of interest" description="Disordered" evidence="9">
    <location>
        <begin position="626"/>
        <end position="653"/>
    </location>
</feature>
<dbReference type="Gene3D" id="1.10.1420.10">
    <property type="match status" value="1"/>
</dbReference>
<keyword evidence="12" id="KW-1185">Reference proteome</keyword>
<comment type="subcellular location">
    <subcellularLocation>
        <location evidence="1">Nucleus</location>
    </subcellularLocation>
</comment>
<dbReference type="InterPro" id="IPR000432">
    <property type="entry name" value="DNA_mismatch_repair_MutS_C"/>
</dbReference>
<dbReference type="Gramene" id="PNW87821">
    <property type="protein sequence ID" value="PNW87821"/>
    <property type="gene ID" value="CHLRE_01g003463v5"/>
</dbReference>
<dbReference type="GO" id="GO:0005524">
    <property type="term" value="F:ATP binding"/>
    <property type="evidence" value="ECO:0007669"/>
    <property type="project" value="UniProtKB-KW"/>
</dbReference>
<sequence length="951" mass="99938">MPPKAAAAAPADDVEEEVEDVVAPKDLDDKSLKAFFSFFKTLSDEPHIIRFFDRKGYFSVHGTAAPQIARQFYRTTAVVRGADSGLPYVNVNRAMFETILRELLLGGTAHVVELYEQAGTGWKLARSATPGRLAAFDEELYRSGDMSDVVAVVAALAFSAAEGQVTAGLAYVDPSSARLGACELLLGGGGGGGAQEALGGLEAALVQLGAREVLINKDSLAALDAGCRSRLSALLEGLGVMVTERPAAPLFGLKHLEADLAKVIKGGAVEQHGDVLERRTACSALAGLLAYAELMADGSSSGSGGGGGSSSGGRYSLSLFNAGSYMRLDATAQRALNVLPSRQDANATFSLYGLLNRCRTAMGKRRLKTWLKQPLVDLAAISARHDAVEALAADTELRQRLRDQHFRGLPDVERLARKLASRRIGLAELHALYRASSRLPLVEEALRCHEGPHAAALVDKYAEALAAAHDGEHLQRYEELLEAALDGDRLPDEYCIAPGYLVIETRKDGTKFTHKPLREAAERLNAASGQYGAVQAELVQQVVSVAATFVEVWEEVGALLGELDVLLAFAEAACVAPTPYVRPEMLGPDAGVIELVGCRHPCVEVQEGVAFVPNDCLLRRGPLQPAAEAGEGEGEKGEGEGEGEGEEAGGGGGGSWFQIITGPNMGGKSTYIRQVGVCVLLAQVGCFVPCTAARIAVRDSIFCRVGAGDSQARGVSTFMAEMLETAAILRGATSHSLVIIDELGRGTSTYDGFGLAWAISEHLAGPGCGAPCLFATHFHELTELRADVGVQNMQAAAVIDPATHKLTMLYAIRPGACDQSFGVHVADSAGFPPQVIAMANERLKQLEAAQARVRGPAAKRRRTAEGAVGTAPAEAEAVEAEQAEEAEEAGQDVEQLKAFLRRFAQLPLAGRPAGEAAAAVRALLAELPPHLQRQAQAAAAGGLGGAAVAAC</sequence>
<dbReference type="GO" id="GO:0032301">
    <property type="term" value="C:MutSalpha complex"/>
    <property type="evidence" value="ECO:0000318"/>
    <property type="project" value="GO_Central"/>
</dbReference>
<feature type="region of interest" description="Disordered" evidence="9">
    <location>
        <begin position="853"/>
        <end position="873"/>
    </location>
</feature>
<dbReference type="InterPro" id="IPR036187">
    <property type="entry name" value="DNA_mismatch_repair_MutS_sf"/>
</dbReference>
<keyword evidence="5" id="KW-0067">ATP-binding</keyword>
<evidence type="ECO:0000256" key="8">
    <source>
        <dbReference type="ARBA" id="ARBA00023242"/>
    </source>
</evidence>
<evidence type="ECO:0000256" key="6">
    <source>
        <dbReference type="ARBA" id="ARBA00023125"/>
    </source>
</evidence>
<dbReference type="Gene3D" id="3.30.420.110">
    <property type="entry name" value="MutS, connector domain"/>
    <property type="match status" value="1"/>
</dbReference>
<dbReference type="KEGG" id="cre:CHLRE_01g003463v5"/>
<dbReference type="InterPro" id="IPR007696">
    <property type="entry name" value="DNA_mismatch_repair_MutS_core"/>
</dbReference>
<comment type="similarity">
    <text evidence="2">Belongs to the DNA mismatch repair MutS family.</text>
</comment>
<dbReference type="Pfam" id="PF05192">
    <property type="entry name" value="MutS_III"/>
    <property type="match status" value="1"/>
</dbReference>
<dbReference type="SMART" id="SM00533">
    <property type="entry name" value="MUTSd"/>
    <property type="match status" value="1"/>
</dbReference>
<dbReference type="InterPro" id="IPR007695">
    <property type="entry name" value="DNA_mismatch_repair_MutS-lik_N"/>
</dbReference>